<organism evidence="2 3">
    <name type="scientific">Plenodomus tracheiphilus IPT5</name>
    <dbReference type="NCBI Taxonomy" id="1408161"/>
    <lineage>
        <taxon>Eukaryota</taxon>
        <taxon>Fungi</taxon>
        <taxon>Dikarya</taxon>
        <taxon>Ascomycota</taxon>
        <taxon>Pezizomycotina</taxon>
        <taxon>Dothideomycetes</taxon>
        <taxon>Pleosporomycetidae</taxon>
        <taxon>Pleosporales</taxon>
        <taxon>Pleosporineae</taxon>
        <taxon>Leptosphaeriaceae</taxon>
        <taxon>Plenodomus</taxon>
    </lineage>
</organism>
<gene>
    <name evidence="2" type="ORF">T440DRAFT_517134</name>
</gene>
<evidence type="ECO:0000313" key="2">
    <source>
        <dbReference type="EMBL" id="KAF2851646.1"/>
    </source>
</evidence>
<feature type="transmembrane region" description="Helical" evidence="1">
    <location>
        <begin position="46"/>
        <end position="66"/>
    </location>
</feature>
<keyword evidence="1" id="KW-0472">Membrane</keyword>
<accession>A0A6A7B7X3</accession>
<dbReference type="AlphaFoldDB" id="A0A6A7B7X3"/>
<evidence type="ECO:0000256" key="1">
    <source>
        <dbReference type="SAM" id="Phobius"/>
    </source>
</evidence>
<keyword evidence="1" id="KW-0812">Transmembrane</keyword>
<dbReference type="EMBL" id="MU006301">
    <property type="protein sequence ID" value="KAF2851646.1"/>
    <property type="molecule type" value="Genomic_DNA"/>
</dbReference>
<feature type="transmembrane region" description="Helical" evidence="1">
    <location>
        <begin position="12"/>
        <end position="34"/>
    </location>
</feature>
<proteinExistence type="predicted"/>
<evidence type="ECO:0000313" key="3">
    <source>
        <dbReference type="Proteomes" id="UP000799423"/>
    </source>
</evidence>
<reference evidence="2" key="1">
    <citation type="submission" date="2020-01" db="EMBL/GenBank/DDBJ databases">
        <authorList>
            <consortium name="DOE Joint Genome Institute"/>
            <person name="Haridas S."/>
            <person name="Albert R."/>
            <person name="Binder M."/>
            <person name="Bloem J."/>
            <person name="Labutti K."/>
            <person name="Salamov A."/>
            <person name="Andreopoulos B."/>
            <person name="Baker S.E."/>
            <person name="Barry K."/>
            <person name="Bills G."/>
            <person name="Bluhm B.H."/>
            <person name="Cannon C."/>
            <person name="Castanera R."/>
            <person name="Culley D.E."/>
            <person name="Daum C."/>
            <person name="Ezra D."/>
            <person name="Gonzalez J.B."/>
            <person name="Henrissat B."/>
            <person name="Kuo A."/>
            <person name="Liang C."/>
            <person name="Lipzen A."/>
            <person name="Lutzoni F."/>
            <person name="Magnuson J."/>
            <person name="Mondo S."/>
            <person name="Nolan M."/>
            <person name="Ohm R."/>
            <person name="Pangilinan J."/>
            <person name="Park H.-J."/>
            <person name="Ramirez L."/>
            <person name="Alfaro M."/>
            <person name="Sun H."/>
            <person name="Tritt A."/>
            <person name="Yoshinaga Y."/>
            <person name="Zwiers L.-H."/>
            <person name="Turgeon B.G."/>
            <person name="Goodwin S.B."/>
            <person name="Spatafora J.W."/>
            <person name="Crous P.W."/>
            <person name="Grigoriev I.V."/>
        </authorList>
    </citation>
    <scope>NUCLEOTIDE SEQUENCE</scope>
    <source>
        <strain evidence="2">IPT5</strain>
    </source>
</reference>
<name>A0A6A7B7X3_9PLEO</name>
<keyword evidence="1" id="KW-1133">Transmembrane helix</keyword>
<keyword evidence="3" id="KW-1185">Reference proteome</keyword>
<protein>
    <submittedName>
        <fullName evidence="2">Uncharacterized protein</fullName>
    </submittedName>
</protein>
<sequence>MSAPTKKPKPKITPTLLPSTVLVFFILILLFPLFQPTLPEIHTGLHNLLPIAIAIAIKLTTCIKYIHFTTATPKAFTCASEYGGDDASIAHCRGLVSGPENRGMLVSSISLKRDAYVALFA</sequence>
<dbReference type="Proteomes" id="UP000799423">
    <property type="component" value="Unassembled WGS sequence"/>
</dbReference>